<dbReference type="InterPro" id="IPR029058">
    <property type="entry name" value="AB_hydrolase_fold"/>
</dbReference>
<evidence type="ECO:0000313" key="5">
    <source>
        <dbReference type="Proteomes" id="UP001465976"/>
    </source>
</evidence>
<feature type="signal peptide" evidence="2">
    <location>
        <begin position="1"/>
        <end position="20"/>
    </location>
</feature>
<sequence>MVNTSLFRLLLCPLIGPVCFSSPRLPNESPVVDLGYAQYQGVYDSSTNVTDYRGVRYAAPPTGDLRWRAPQAPEHVSGVQQASTDPPSCFQAPSGGPSMVAEVAAETEDCLFL</sequence>
<name>A0ABR3F820_9AGAR</name>
<dbReference type="Proteomes" id="UP001465976">
    <property type="component" value="Unassembled WGS sequence"/>
</dbReference>
<dbReference type="GO" id="GO:0003887">
    <property type="term" value="F:DNA-directed DNA polymerase activity"/>
    <property type="evidence" value="ECO:0007669"/>
    <property type="project" value="UniProtKB-KW"/>
</dbReference>
<dbReference type="InterPro" id="IPR002018">
    <property type="entry name" value="CarbesteraseB"/>
</dbReference>
<dbReference type="EC" id="2.7.7.7" evidence="4"/>
<reference evidence="4 5" key="1">
    <citation type="submission" date="2024-02" db="EMBL/GenBank/DDBJ databases">
        <title>A draft genome for the cacao thread blight pathogen Marasmius crinis-equi.</title>
        <authorList>
            <person name="Cohen S.P."/>
            <person name="Baruah I.K."/>
            <person name="Amoako-Attah I."/>
            <person name="Bukari Y."/>
            <person name="Meinhardt L.W."/>
            <person name="Bailey B.A."/>
        </authorList>
    </citation>
    <scope>NUCLEOTIDE SEQUENCE [LARGE SCALE GENOMIC DNA]</scope>
    <source>
        <strain evidence="4 5">GH-76</strain>
    </source>
</reference>
<comment type="caution">
    <text evidence="4">The sequence shown here is derived from an EMBL/GenBank/DDBJ whole genome shotgun (WGS) entry which is preliminary data.</text>
</comment>
<keyword evidence="4" id="KW-0808">Transferase</keyword>
<dbReference type="EMBL" id="JBAHYK010000796">
    <property type="protein sequence ID" value="KAL0571252.1"/>
    <property type="molecule type" value="Genomic_DNA"/>
</dbReference>
<protein>
    <submittedName>
        <fullName evidence="4">DNA-directed DNA polymerase gamma mip1</fullName>
        <ecNumber evidence="4">2.7.7.7</ecNumber>
    </submittedName>
</protein>
<feature type="chain" id="PRO_5047404269" evidence="2">
    <location>
        <begin position="21"/>
        <end position="113"/>
    </location>
</feature>
<feature type="non-terminal residue" evidence="4">
    <location>
        <position position="113"/>
    </location>
</feature>
<feature type="domain" description="Carboxylesterase type B" evidence="3">
    <location>
        <begin position="29"/>
        <end position="113"/>
    </location>
</feature>
<dbReference type="InterPro" id="IPR050309">
    <property type="entry name" value="Type-B_Carboxylest/Lipase"/>
</dbReference>
<evidence type="ECO:0000313" key="4">
    <source>
        <dbReference type="EMBL" id="KAL0571252.1"/>
    </source>
</evidence>
<evidence type="ECO:0000259" key="3">
    <source>
        <dbReference type="Pfam" id="PF00135"/>
    </source>
</evidence>
<dbReference type="SUPFAM" id="SSF53474">
    <property type="entry name" value="alpha/beta-Hydrolases"/>
    <property type="match status" value="1"/>
</dbReference>
<proteinExistence type="predicted"/>
<keyword evidence="4" id="KW-0548">Nucleotidyltransferase</keyword>
<feature type="region of interest" description="Disordered" evidence="1">
    <location>
        <begin position="72"/>
        <end position="94"/>
    </location>
</feature>
<gene>
    <name evidence="4" type="primary">MIP1_2</name>
    <name evidence="4" type="ORF">V5O48_010700</name>
</gene>
<dbReference type="Gene3D" id="3.40.50.1820">
    <property type="entry name" value="alpha/beta hydrolase"/>
    <property type="match status" value="1"/>
</dbReference>
<keyword evidence="5" id="KW-1185">Reference proteome</keyword>
<dbReference type="Pfam" id="PF00135">
    <property type="entry name" value="COesterase"/>
    <property type="match status" value="1"/>
</dbReference>
<keyword evidence="2" id="KW-0732">Signal</keyword>
<dbReference type="PANTHER" id="PTHR11559">
    <property type="entry name" value="CARBOXYLESTERASE"/>
    <property type="match status" value="1"/>
</dbReference>
<evidence type="ECO:0000256" key="2">
    <source>
        <dbReference type="SAM" id="SignalP"/>
    </source>
</evidence>
<evidence type="ECO:0000256" key="1">
    <source>
        <dbReference type="SAM" id="MobiDB-lite"/>
    </source>
</evidence>
<keyword evidence="4" id="KW-0239">DNA-directed DNA polymerase</keyword>
<organism evidence="4 5">
    <name type="scientific">Marasmius crinis-equi</name>
    <dbReference type="NCBI Taxonomy" id="585013"/>
    <lineage>
        <taxon>Eukaryota</taxon>
        <taxon>Fungi</taxon>
        <taxon>Dikarya</taxon>
        <taxon>Basidiomycota</taxon>
        <taxon>Agaricomycotina</taxon>
        <taxon>Agaricomycetes</taxon>
        <taxon>Agaricomycetidae</taxon>
        <taxon>Agaricales</taxon>
        <taxon>Marasmiineae</taxon>
        <taxon>Marasmiaceae</taxon>
        <taxon>Marasmius</taxon>
    </lineage>
</organism>
<accession>A0ABR3F820</accession>